<sequence length="140" mass="15487">MLANRISKDVVLMGFPVAPPGVSIDQNMRLAQEKGKYFSRGGEAFLLSWFYSQVRNRGPWDFKQRGAQYEDFGNFHYGAVGTAAGISEEMLLRAAGAAQSRAGTSSSEFGHWWSAPPYGDDPRDQRCIKDGIEYAKSAKV</sequence>
<evidence type="ECO:0000313" key="2">
    <source>
        <dbReference type="EMBL" id="XCN68305.1"/>
    </source>
</evidence>
<organism evidence="2">
    <name type="scientific">Pseudomonas syringae CC1417</name>
    <dbReference type="NCBI Taxonomy" id="1357272"/>
    <lineage>
        <taxon>Bacteria</taxon>
        <taxon>Pseudomonadati</taxon>
        <taxon>Pseudomonadota</taxon>
        <taxon>Gammaproteobacteria</taxon>
        <taxon>Pseudomonadales</taxon>
        <taxon>Pseudomonadaceae</taxon>
        <taxon>Pseudomonas</taxon>
        <taxon>Pseudomonas syringae</taxon>
    </lineage>
</organism>
<gene>
    <name evidence="2" type="ORF">N011_03120</name>
</gene>
<reference evidence="2" key="2">
    <citation type="submission" date="2024-07" db="EMBL/GenBank/DDBJ databases">
        <title>A complete genome sequence for Pseudomonas syringae CC1417.</title>
        <authorList>
            <person name="Baltrus D.A."/>
        </authorList>
    </citation>
    <scope>NUCLEOTIDE SEQUENCE</scope>
    <source>
        <strain evidence="2">CC1417</strain>
    </source>
</reference>
<feature type="domain" description="Bacterial toxin 44" evidence="1">
    <location>
        <begin position="67"/>
        <end position="135"/>
    </location>
</feature>
<accession>A0AAU8LI95</accession>
<proteinExistence type="predicted"/>
<dbReference type="InterPro" id="IPR028946">
    <property type="entry name" value="Ntox44"/>
</dbReference>
<name>A0AAU8LI95_PSESX</name>
<protein>
    <submittedName>
        <fullName evidence="2">Polymorphic toxin type 44 domain-containing protein</fullName>
    </submittedName>
</protein>
<dbReference type="EMBL" id="CP159362">
    <property type="protein sequence ID" value="XCN68305.1"/>
    <property type="molecule type" value="Genomic_DNA"/>
</dbReference>
<evidence type="ECO:0000259" key="1">
    <source>
        <dbReference type="Pfam" id="PF15607"/>
    </source>
</evidence>
<dbReference type="RefSeq" id="WP_354676173.1">
    <property type="nucleotide sequence ID" value="NZ_CP159362.1"/>
</dbReference>
<dbReference type="Pfam" id="PF15607">
    <property type="entry name" value="Ntox44"/>
    <property type="match status" value="1"/>
</dbReference>
<dbReference type="AlphaFoldDB" id="A0AAU8LI95"/>
<reference evidence="2" key="1">
    <citation type="journal article" date="2014" name="Genome Announc.">
        <title>Draft Genome Sequences of a Phylogenetically Diverse Suite of Pseudomonas syringae Strains from Multiple Source Populations.</title>
        <authorList>
            <person name="Baltrus D.A."/>
            <person name="Yourstone S."/>
            <person name="Lind A."/>
            <person name="Guilbaud C."/>
            <person name="Sands D.C."/>
            <person name="Jones C.D."/>
            <person name="Morris C.E."/>
            <person name="Dangl J.L."/>
        </authorList>
    </citation>
    <scope>NUCLEOTIDE SEQUENCE</scope>
    <source>
        <strain evidence="2">CC1417</strain>
    </source>
</reference>